<feature type="region of interest" description="Disordered" evidence="7">
    <location>
        <begin position="619"/>
        <end position="667"/>
    </location>
</feature>
<evidence type="ECO:0000256" key="2">
    <source>
        <dbReference type="ARBA" id="ARBA00022692"/>
    </source>
</evidence>
<dbReference type="PANTHER" id="PTHR10736">
    <property type="entry name" value="BESTROPHIN"/>
    <property type="match status" value="1"/>
</dbReference>
<sequence length="815" mass="91663">MSFCISCDPIQSSFHPETSSSQENSIVLVPGRSKDYSLHFYRKGIRTRGPVMTVTYTNRVADARLGTFSQLLLQWKGSIYKLLYSEFLIFVSLYFTISLVYRLILSESQRLMFEKLALYCNSYAELIPVSFVLGFYVALVVSRWWAQYESIPWPDRIMNLVSCNVDGEDEYGRLLRRTLMRYSNLCSVLILRSVSTAVYKRFPSMEHVVRAGLMTPEEHKKFESLNSPHNKFWIPCVWFSNLAVKARNEGRIRDSVLLQGILNELNTLRSQCGRLYGYDWISIPLVYTQVVTVAVYSFFLACLIGRQFLDPEKAYPGHELDLFVPVFTFLQFFFYAGWLKVAEQLINPFGEDDDDFETNWLIDRNLQVSLMAVDEMHQDLPILEKDLYWNEPDPQPPYTAATAEYKRPSFLGSTFDISMQKEEMEFQPLEQIKENEEANHSTPLLGHLGRLLGVQSPSFSRSSSRMNLLRRRGDPTSPFSHYMYQDMGKSGSPCGIHQPRGDSSSQEQWDSEDGKLREFDAFMSTPFYERPGFYSAPQTPISSIPMIFPSRRQGRKKPPALSSIAACSTSLRDVIVNSSPSRVSDMYKSQSSLGSGAKETFIWPTDRSKGPDSLVLTVEEKSNSNSKSREAATTGSPGAQSTASDSPKFPFLAESPDHDKHGSFKSLKSLKGSYPPWLTLENTASATNSEHSSAFHTPSNKTPGGSASLCFSFTPVTSPMLERSHMGNTGPDAHSLSLEDTASAPDQHSAEVSRTMRETGNGSTNAPPTKEPRRAESPSPNDSGISLAEGDYVGLMEVIMETSESTREEQIDQYS</sequence>
<comment type="caution">
    <text evidence="9">The sequence shown here is derived from an EMBL/GenBank/DDBJ whole genome shotgun (WGS) entry which is preliminary data.</text>
</comment>
<dbReference type="InterPro" id="IPR000615">
    <property type="entry name" value="Bestrophin"/>
</dbReference>
<feature type="compositionally biased region" description="Polar residues" evidence="7">
    <location>
        <begin position="758"/>
        <end position="767"/>
    </location>
</feature>
<reference evidence="9 10" key="1">
    <citation type="submission" date="2024-06" db="EMBL/GenBank/DDBJ databases">
        <title>The draft genome of Grus japonensis, version 3.</title>
        <authorList>
            <person name="Nabeshima K."/>
            <person name="Suzuki S."/>
            <person name="Onuma M."/>
        </authorList>
    </citation>
    <scope>NUCLEOTIDE SEQUENCE [LARGE SCALE GENOMIC DNA]</scope>
    <source>
        <strain evidence="9 10">451A</strain>
    </source>
</reference>
<evidence type="ECO:0000256" key="1">
    <source>
        <dbReference type="ARBA" id="ARBA00004370"/>
    </source>
</evidence>
<proteinExistence type="inferred from homology"/>
<feature type="transmembrane region" description="Helical" evidence="8">
    <location>
        <begin position="82"/>
        <end position="105"/>
    </location>
</feature>
<dbReference type="Proteomes" id="UP001623348">
    <property type="component" value="Unassembled WGS sequence"/>
</dbReference>
<feature type="compositionally biased region" description="Basic and acidic residues" evidence="7">
    <location>
        <begin position="619"/>
        <end position="630"/>
    </location>
</feature>
<dbReference type="PANTHER" id="PTHR10736:SF4">
    <property type="entry name" value="BESTROPHIN-1"/>
    <property type="match status" value="1"/>
</dbReference>
<keyword evidence="3 8" id="KW-1133">Transmembrane helix</keyword>
<evidence type="ECO:0000313" key="10">
    <source>
        <dbReference type="Proteomes" id="UP001623348"/>
    </source>
</evidence>
<name>A0ABC9WYR6_GRUJA</name>
<dbReference type="InterPro" id="IPR021134">
    <property type="entry name" value="Bestrophin-like"/>
</dbReference>
<keyword evidence="4 8" id="KW-0472">Membrane</keyword>
<dbReference type="Pfam" id="PF01062">
    <property type="entry name" value="Bestrophin"/>
    <property type="match status" value="1"/>
</dbReference>
<evidence type="ECO:0000256" key="5">
    <source>
        <dbReference type="ARBA" id="ARBA00024167"/>
    </source>
</evidence>
<feature type="compositionally biased region" description="Polar residues" evidence="7">
    <location>
        <begin position="738"/>
        <end position="747"/>
    </location>
</feature>
<evidence type="ECO:0000256" key="8">
    <source>
        <dbReference type="SAM" id="Phobius"/>
    </source>
</evidence>
<gene>
    <name evidence="9" type="ORF">GRJ2_001436500</name>
</gene>
<evidence type="ECO:0000256" key="6">
    <source>
        <dbReference type="ARBA" id="ARBA00034769"/>
    </source>
</evidence>
<comment type="subcellular location">
    <subcellularLocation>
        <location evidence="1">Membrane</location>
    </subcellularLocation>
</comment>
<accession>A0ABC9WYR6</accession>
<evidence type="ECO:0000313" key="9">
    <source>
        <dbReference type="EMBL" id="GAB0189712.1"/>
    </source>
</evidence>
<feature type="transmembrane region" description="Helical" evidence="8">
    <location>
        <begin position="126"/>
        <end position="146"/>
    </location>
</feature>
<keyword evidence="2 8" id="KW-0812">Transmembrane</keyword>
<feature type="region of interest" description="Disordered" evidence="7">
    <location>
        <begin position="721"/>
        <end position="787"/>
    </location>
</feature>
<dbReference type="GO" id="GO:0015267">
    <property type="term" value="F:channel activity"/>
    <property type="evidence" value="ECO:0007669"/>
    <property type="project" value="UniProtKB-ARBA"/>
</dbReference>
<feature type="transmembrane region" description="Helical" evidence="8">
    <location>
        <begin position="320"/>
        <end position="338"/>
    </location>
</feature>
<feature type="transmembrane region" description="Helical" evidence="8">
    <location>
        <begin position="286"/>
        <end position="308"/>
    </location>
</feature>
<evidence type="ECO:0000256" key="7">
    <source>
        <dbReference type="SAM" id="MobiDB-lite"/>
    </source>
</evidence>
<protein>
    <submittedName>
        <fullName evidence="9">Bestrophin-1-like</fullName>
    </submittedName>
</protein>
<evidence type="ECO:0000256" key="3">
    <source>
        <dbReference type="ARBA" id="ARBA00022989"/>
    </source>
</evidence>
<comment type="catalytic activity">
    <reaction evidence="5">
        <text>chloride(in) = chloride(out)</text>
        <dbReference type="Rhea" id="RHEA:29823"/>
        <dbReference type="ChEBI" id="CHEBI:17996"/>
    </reaction>
</comment>
<feature type="region of interest" description="Disordered" evidence="7">
    <location>
        <begin position="491"/>
        <end position="512"/>
    </location>
</feature>
<comment type="similarity">
    <text evidence="6">Belongs to the anion channel-forming bestrophin (TC 1.A.46) family. Calcium-sensitive chloride channel subfamily.</text>
</comment>
<dbReference type="GO" id="GO:0016020">
    <property type="term" value="C:membrane"/>
    <property type="evidence" value="ECO:0007669"/>
    <property type="project" value="UniProtKB-SubCell"/>
</dbReference>
<dbReference type="EMBL" id="BAAFJT010000005">
    <property type="protein sequence ID" value="GAB0189712.1"/>
    <property type="molecule type" value="Genomic_DNA"/>
</dbReference>
<feature type="compositionally biased region" description="Basic and acidic residues" evidence="7">
    <location>
        <begin position="748"/>
        <end position="757"/>
    </location>
</feature>
<feature type="compositionally biased region" description="Polar residues" evidence="7">
    <location>
        <begin position="631"/>
        <end position="645"/>
    </location>
</feature>
<keyword evidence="10" id="KW-1185">Reference proteome</keyword>
<evidence type="ECO:0000256" key="4">
    <source>
        <dbReference type="ARBA" id="ARBA00023136"/>
    </source>
</evidence>
<organism evidence="9 10">
    <name type="scientific">Grus japonensis</name>
    <name type="common">Japanese crane</name>
    <name type="synonym">Red-crowned crane</name>
    <dbReference type="NCBI Taxonomy" id="30415"/>
    <lineage>
        <taxon>Eukaryota</taxon>
        <taxon>Metazoa</taxon>
        <taxon>Chordata</taxon>
        <taxon>Craniata</taxon>
        <taxon>Vertebrata</taxon>
        <taxon>Euteleostomi</taxon>
        <taxon>Archelosauria</taxon>
        <taxon>Archosauria</taxon>
        <taxon>Dinosauria</taxon>
        <taxon>Saurischia</taxon>
        <taxon>Theropoda</taxon>
        <taxon>Coelurosauria</taxon>
        <taxon>Aves</taxon>
        <taxon>Neognathae</taxon>
        <taxon>Neoaves</taxon>
        <taxon>Gruiformes</taxon>
        <taxon>Gruidae</taxon>
        <taxon>Grus</taxon>
    </lineage>
</organism>
<dbReference type="AlphaFoldDB" id="A0ABC9WYR6"/>